<organism evidence="1 2">
    <name type="scientific">Ilyodon furcidens</name>
    <name type="common">goldbreast splitfin</name>
    <dbReference type="NCBI Taxonomy" id="33524"/>
    <lineage>
        <taxon>Eukaryota</taxon>
        <taxon>Metazoa</taxon>
        <taxon>Chordata</taxon>
        <taxon>Craniata</taxon>
        <taxon>Vertebrata</taxon>
        <taxon>Euteleostomi</taxon>
        <taxon>Actinopterygii</taxon>
        <taxon>Neopterygii</taxon>
        <taxon>Teleostei</taxon>
        <taxon>Neoteleostei</taxon>
        <taxon>Acanthomorphata</taxon>
        <taxon>Ovalentaria</taxon>
        <taxon>Atherinomorphae</taxon>
        <taxon>Cyprinodontiformes</taxon>
        <taxon>Goodeidae</taxon>
        <taxon>Ilyodon</taxon>
    </lineage>
</organism>
<evidence type="ECO:0000313" key="1">
    <source>
        <dbReference type="EMBL" id="MEQ2240033.1"/>
    </source>
</evidence>
<sequence>MSICNELTCLDLPAEGAPGGKMRERTRDVNRVPKKARKVWKTMEFKCVQDKYGKENREGKNVCFQTLFSKHHDKYEVFLSWFLNGKYSTCGVVHPFHIFMFINHPPIIR</sequence>
<evidence type="ECO:0000313" key="2">
    <source>
        <dbReference type="Proteomes" id="UP001482620"/>
    </source>
</evidence>
<protein>
    <submittedName>
        <fullName evidence="1">Uncharacterized protein</fullName>
    </submittedName>
</protein>
<proteinExistence type="predicted"/>
<gene>
    <name evidence="1" type="ORF">ILYODFUR_010746</name>
</gene>
<name>A0ABV0U4A7_9TELE</name>
<comment type="caution">
    <text evidence="1">The sequence shown here is derived from an EMBL/GenBank/DDBJ whole genome shotgun (WGS) entry which is preliminary data.</text>
</comment>
<dbReference type="Proteomes" id="UP001482620">
    <property type="component" value="Unassembled WGS sequence"/>
</dbReference>
<dbReference type="EMBL" id="JAHRIQ010058718">
    <property type="protein sequence ID" value="MEQ2240033.1"/>
    <property type="molecule type" value="Genomic_DNA"/>
</dbReference>
<keyword evidence="2" id="KW-1185">Reference proteome</keyword>
<reference evidence="1 2" key="1">
    <citation type="submission" date="2021-06" db="EMBL/GenBank/DDBJ databases">
        <authorList>
            <person name="Palmer J.M."/>
        </authorList>
    </citation>
    <scope>NUCLEOTIDE SEQUENCE [LARGE SCALE GENOMIC DNA]</scope>
    <source>
        <strain evidence="2">if_2019</strain>
        <tissue evidence="1">Muscle</tissue>
    </source>
</reference>
<accession>A0ABV0U4A7</accession>